<reference evidence="3 4" key="1">
    <citation type="submission" date="2015-10" db="EMBL/GenBank/DDBJ databases">
        <title>Conservation of the essential genome among Caulobacter and Brevundimonas species.</title>
        <authorList>
            <person name="Scott D."/>
            <person name="Ely B."/>
        </authorList>
    </citation>
    <scope>NUCLEOTIDE SEQUENCE [LARGE SCALE GENOMIC DNA]</scope>
    <source>
        <strain evidence="3 4">CB4</strain>
    </source>
</reference>
<dbReference type="KEGG" id="chq:AQ619_01125"/>
<organism evidence="3 4">
    <name type="scientific">Caulobacter henricii</name>
    <dbReference type="NCBI Taxonomy" id="69395"/>
    <lineage>
        <taxon>Bacteria</taxon>
        <taxon>Pseudomonadati</taxon>
        <taxon>Pseudomonadota</taxon>
        <taxon>Alphaproteobacteria</taxon>
        <taxon>Caulobacterales</taxon>
        <taxon>Caulobacteraceae</taxon>
        <taxon>Caulobacter</taxon>
    </lineage>
</organism>
<dbReference type="OrthoDB" id="7188989at2"/>
<dbReference type="Proteomes" id="UP000056905">
    <property type="component" value="Chromosome"/>
</dbReference>
<dbReference type="RefSeq" id="WP_062143056.1">
    <property type="nucleotide sequence ID" value="NZ_CP013002.1"/>
</dbReference>
<proteinExistence type="predicted"/>
<protein>
    <submittedName>
        <fullName evidence="3">Uncharacterized protein</fullName>
    </submittedName>
</protein>
<feature type="chain" id="PRO_5006052437" evidence="2">
    <location>
        <begin position="24"/>
        <end position="187"/>
    </location>
</feature>
<evidence type="ECO:0000256" key="1">
    <source>
        <dbReference type="SAM" id="MobiDB-lite"/>
    </source>
</evidence>
<dbReference type="EMBL" id="CP013002">
    <property type="protein sequence ID" value="ALL12069.1"/>
    <property type="molecule type" value="Genomic_DNA"/>
</dbReference>
<dbReference type="eggNOG" id="ENOG5033MG0">
    <property type="taxonomic scope" value="Bacteria"/>
</dbReference>
<feature type="signal peptide" evidence="2">
    <location>
        <begin position="1"/>
        <end position="23"/>
    </location>
</feature>
<keyword evidence="4" id="KW-1185">Reference proteome</keyword>
<gene>
    <name evidence="3" type="ORF">AQ619_01125</name>
</gene>
<dbReference type="AlphaFoldDB" id="A0A0P0NWV8"/>
<name>A0A0P0NWV8_9CAUL</name>
<accession>A0A0P0NWV8</accession>
<feature type="region of interest" description="Disordered" evidence="1">
    <location>
        <begin position="30"/>
        <end position="53"/>
    </location>
</feature>
<dbReference type="STRING" id="69395.AQ619_01125"/>
<keyword evidence="2" id="KW-0732">Signal</keyword>
<sequence>MILPCLSLCLAAASLLSAGTAMAGGPGHGLSGGPPLVRPGLPPEAEQLPPNIQPGQCVIRRMTGPGGASRWERVECEPGSQASGLGGYGAGYGSDYGASYGAGYGYGYGYGYGGQPLEVETASSQYTEAYEASRYSYSSGYASDYGSGYGAIERQETRYGPGPSHRVEYRVAGRDAQGFLVWPGKQP</sequence>
<evidence type="ECO:0000256" key="2">
    <source>
        <dbReference type="SAM" id="SignalP"/>
    </source>
</evidence>
<evidence type="ECO:0000313" key="4">
    <source>
        <dbReference type="Proteomes" id="UP000056905"/>
    </source>
</evidence>
<evidence type="ECO:0000313" key="3">
    <source>
        <dbReference type="EMBL" id="ALL12069.1"/>
    </source>
</evidence>